<sequence length="1136" mass="132070">MPIQHFTSLSLHDISSLLSDNLWEERKKYPLKAPTVVIPNLNMRRWLDLNLAKIGGLSTLVRYQFLERFFEEYYLGRAGKEYDPLVRTFPGPEKIQKKILSYLIQNKEKKEFGFLSSYLTNIPRVFSLSSKLALLFRDYELNRSGWIEDWAKENRIEIPSVSKKKSELPNDNDYLRMEKRVYQDIFLDPSLSEENLQSSIHFFLKEAKKKKENFVNEFSSVHLFCLSNLADTYLGILESISEADDFPVYIYQFHNGLSHIPKDSLIPVTWSRPQVQTYSRIRNMRKTSQKDISPKQTYPEGLGALRKLLSGQLKEPYTSSEYSSTKDFSVRFWNAPSVFREMEAVANDILYQLNQNPELSYVDFAILLTDIKTYRPTVEWVFDGGLLIQSSETAEPIRKKIPYSLTDIKASDSSYLYQGCMVFWDLCSGVGITKDTFLSLLHNPLFLSKSNIDNETLLRLEELIELTGVQYEEKGREEEGFQISSGLRRIRLSSVLDSDSSWDNYGEMLLSMESEEDPVVLTEIWELVFQTRNRLRLILEKRNWGREEFLAVREILESLFDLSPDSGEVNLFHSFLESLSEWEGLEKLSETDGIQFLRFVTEQAFDKIPYRKGDYLTGGVTISLLQPMRPIPFKHVYILGLGEGKFPGSKDLSPLNLRKDVPEDWDINRKEVGESLFWESLHSADESITLSYVGKNIQEDKLFEPCSSLYELMFGLGVEAATEIPLHSYSKLYTHKEEELKRGLLSFDFSKHWLSMDRKDHSLLSRFQDPASLEIISKTNPHRLIHLKEISQFLEDPLSAYLSKRMGMYLNEEETDREAGELFTIQELGESVILKSVYEYMIPDLVGNGDWPWDESRLKELLSAEIKKEKAKAKFPQSVYAEVKEGELLRFLLITNEIFKTWNPEFAGGTYHRFFSLGDTGLSESVCKKIPSLKIGAEEIVGEWEHVIEKNGIHFWILPKLLEKNPEVDWNGYSDYWKKMSFPFLSSLAVLASELSDFRIYSFRSRPKGDTKKKGDDSFLLRYKTKEPKENLSYLSKLISLYQKEEPYFFPRYAFLEYYINVEKAAGKNSNLPSLTEIYGDELSWKRYLNEEVETIQSGLDSIVRLYPDLHSMILESSLGFAEDFYQPFLDWRIHL</sequence>
<dbReference type="Pfam" id="PF04257">
    <property type="entry name" value="Exonuc_V_gamma"/>
    <property type="match status" value="1"/>
</dbReference>
<dbReference type="GO" id="GO:0003677">
    <property type="term" value="F:DNA binding"/>
    <property type="evidence" value="ECO:0007669"/>
    <property type="project" value="UniProtKB-KW"/>
</dbReference>
<name>A0A4R9LR58_9LEPT</name>
<keyword evidence="7" id="KW-0067">ATP-binding</keyword>
<dbReference type="Gene3D" id="3.40.50.10930">
    <property type="match status" value="1"/>
</dbReference>
<keyword evidence="5" id="KW-0347">Helicase</keyword>
<keyword evidence="2" id="KW-0547">Nucleotide-binding</keyword>
<keyword evidence="3" id="KW-0227">DNA damage</keyword>
<dbReference type="Proteomes" id="UP000298264">
    <property type="component" value="Unassembled WGS sequence"/>
</dbReference>
<dbReference type="Gene3D" id="1.10.10.160">
    <property type="match status" value="1"/>
</dbReference>
<evidence type="ECO:0000256" key="9">
    <source>
        <dbReference type="ARBA" id="ARBA00023204"/>
    </source>
</evidence>
<protein>
    <submittedName>
        <fullName evidence="10">Exonuclease V subunit gamma</fullName>
    </submittedName>
</protein>
<evidence type="ECO:0000256" key="8">
    <source>
        <dbReference type="ARBA" id="ARBA00023125"/>
    </source>
</evidence>
<keyword evidence="6 10" id="KW-0269">Exonuclease</keyword>
<reference evidence="10" key="1">
    <citation type="journal article" date="2019" name="PLoS Negl. Trop. Dis.">
        <title>Revisiting the worldwide diversity of Leptospira species in the environment.</title>
        <authorList>
            <person name="Vincent A.T."/>
            <person name="Schiettekatte O."/>
            <person name="Bourhy P."/>
            <person name="Veyrier F.J."/>
            <person name="Picardeau M."/>
        </authorList>
    </citation>
    <scope>NUCLEOTIDE SEQUENCE [LARGE SCALE GENOMIC DNA]</scope>
    <source>
        <strain evidence="10">201400974</strain>
    </source>
</reference>
<dbReference type="GO" id="GO:0006281">
    <property type="term" value="P:DNA repair"/>
    <property type="evidence" value="ECO:0007669"/>
    <property type="project" value="UniProtKB-KW"/>
</dbReference>
<dbReference type="EMBL" id="RQHV01000036">
    <property type="protein sequence ID" value="TGN12021.1"/>
    <property type="molecule type" value="Genomic_DNA"/>
</dbReference>
<dbReference type="GO" id="GO:0004386">
    <property type="term" value="F:helicase activity"/>
    <property type="evidence" value="ECO:0007669"/>
    <property type="project" value="UniProtKB-KW"/>
</dbReference>
<dbReference type="GO" id="GO:0006310">
    <property type="term" value="P:DNA recombination"/>
    <property type="evidence" value="ECO:0007669"/>
    <property type="project" value="TreeGrafter"/>
</dbReference>
<keyword evidence="8" id="KW-0238">DNA-binding</keyword>
<gene>
    <name evidence="10" type="ORF">EHS11_05355</name>
</gene>
<organism evidence="10 11">
    <name type="scientific">Leptospira ilyithenensis</name>
    <dbReference type="NCBI Taxonomy" id="2484901"/>
    <lineage>
        <taxon>Bacteria</taxon>
        <taxon>Pseudomonadati</taxon>
        <taxon>Spirochaetota</taxon>
        <taxon>Spirochaetia</taxon>
        <taxon>Leptospirales</taxon>
        <taxon>Leptospiraceae</taxon>
        <taxon>Leptospira</taxon>
    </lineage>
</organism>
<comment type="caution">
    <text evidence="10">The sequence shown here is derived from an EMBL/GenBank/DDBJ whole genome shotgun (WGS) entry which is preliminary data.</text>
</comment>
<keyword evidence="11" id="KW-1185">Reference proteome</keyword>
<accession>A0A4R9LR58</accession>
<dbReference type="GO" id="GO:0004527">
    <property type="term" value="F:exonuclease activity"/>
    <property type="evidence" value="ECO:0007669"/>
    <property type="project" value="UniProtKB-KW"/>
</dbReference>
<dbReference type="AlphaFoldDB" id="A0A4R9LR58"/>
<keyword evidence="9" id="KW-0234">DNA repair</keyword>
<evidence type="ECO:0000256" key="4">
    <source>
        <dbReference type="ARBA" id="ARBA00022801"/>
    </source>
</evidence>
<dbReference type="InterPro" id="IPR027417">
    <property type="entry name" value="P-loop_NTPase"/>
</dbReference>
<dbReference type="RefSeq" id="WP_135763460.1">
    <property type="nucleotide sequence ID" value="NZ_RQHV01000036.1"/>
</dbReference>
<evidence type="ECO:0000256" key="7">
    <source>
        <dbReference type="ARBA" id="ARBA00022840"/>
    </source>
</evidence>
<evidence type="ECO:0000256" key="3">
    <source>
        <dbReference type="ARBA" id="ARBA00022763"/>
    </source>
</evidence>
<evidence type="ECO:0000256" key="6">
    <source>
        <dbReference type="ARBA" id="ARBA00022839"/>
    </source>
</evidence>
<dbReference type="GO" id="GO:0140097">
    <property type="term" value="F:catalytic activity, acting on DNA"/>
    <property type="evidence" value="ECO:0007669"/>
    <property type="project" value="UniProtKB-ARBA"/>
</dbReference>
<dbReference type="SUPFAM" id="SSF52540">
    <property type="entry name" value="P-loop containing nucleoside triphosphate hydrolases"/>
    <property type="match status" value="2"/>
</dbReference>
<keyword evidence="1" id="KW-0540">Nuclease</keyword>
<evidence type="ECO:0000256" key="1">
    <source>
        <dbReference type="ARBA" id="ARBA00022722"/>
    </source>
</evidence>
<evidence type="ECO:0000313" key="10">
    <source>
        <dbReference type="EMBL" id="TGN12021.1"/>
    </source>
</evidence>
<dbReference type="GO" id="GO:0005524">
    <property type="term" value="F:ATP binding"/>
    <property type="evidence" value="ECO:0007669"/>
    <property type="project" value="UniProtKB-KW"/>
</dbReference>
<dbReference type="Gene3D" id="3.40.50.300">
    <property type="entry name" value="P-loop containing nucleotide triphosphate hydrolases"/>
    <property type="match status" value="2"/>
</dbReference>
<keyword evidence="4" id="KW-0378">Hydrolase</keyword>
<proteinExistence type="predicted"/>
<dbReference type="OrthoDB" id="9762834at2"/>
<evidence type="ECO:0000256" key="5">
    <source>
        <dbReference type="ARBA" id="ARBA00022806"/>
    </source>
</evidence>
<evidence type="ECO:0000313" key="11">
    <source>
        <dbReference type="Proteomes" id="UP000298264"/>
    </source>
</evidence>
<dbReference type="InterPro" id="IPR013986">
    <property type="entry name" value="DExx_box_DNA_helicase_dom_sf"/>
</dbReference>
<dbReference type="PANTHER" id="PTHR30591">
    <property type="entry name" value="RECBCD ENZYME SUBUNIT RECC"/>
    <property type="match status" value="1"/>
</dbReference>
<dbReference type="PANTHER" id="PTHR30591:SF1">
    <property type="entry name" value="RECBCD ENZYME SUBUNIT RECC"/>
    <property type="match status" value="1"/>
</dbReference>
<evidence type="ECO:0000256" key="2">
    <source>
        <dbReference type="ARBA" id="ARBA00022741"/>
    </source>
</evidence>